<dbReference type="InterPro" id="IPR025403">
    <property type="entry name" value="TgpA-like_C"/>
</dbReference>
<dbReference type="InterPro" id="IPR052901">
    <property type="entry name" value="Bact_TGase-like"/>
</dbReference>
<dbReference type="InterPro" id="IPR021878">
    <property type="entry name" value="TgpA_N"/>
</dbReference>
<dbReference type="InterPro" id="IPR002931">
    <property type="entry name" value="Transglutaminase-like"/>
</dbReference>
<evidence type="ECO:0000313" key="4">
    <source>
        <dbReference type="Proteomes" id="UP000183104"/>
    </source>
</evidence>
<keyword evidence="1" id="KW-1133">Transmembrane helix</keyword>
<dbReference type="Proteomes" id="UP000183104">
    <property type="component" value="Unassembled WGS sequence"/>
</dbReference>
<feature type="transmembrane region" description="Helical" evidence="1">
    <location>
        <begin position="106"/>
        <end position="123"/>
    </location>
</feature>
<feature type="transmembrane region" description="Helical" evidence="1">
    <location>
        <begin position="160"/>
        <end position="181"/>
    </location>
</feature>
<protein>
    <recommendedName>
        <fullName evidence="2">Transglutaminase-like domain-containing protein</fullName>
    </recommendedName>
</protein>
<dbReference type="OrthoDB" id="9804872at2"/>
<feature type="domain" description="Transglutaminase-like" evidence="2">
    <location>
        <begin position="398"/>
        <end position="469"/>
    </location>
</feature>
<feature type="transmembrane region" description="Helical" evidence="1">
    <location>
        <begin position="30"/>
        <end position="47"/>
    </location>
</feature>
<evidence type="ECO:0000313" key="3">
    <source>
        <dbReference type="EMBL" id="SCX93901.1"/>
    </source>
</evidence>
<dbReference type="Pfam" id="PF11992">
    <property type="entry name" value="TgpA_N"/>
    <property type="match status" value="1"/>
</dbReference>
<feature type="transmembrane region" description="Helical" evidence="1">
    <location>
        <begin position="129"/>
        <end position="148"/>
    </location>
</feature>
<gene>
    <name evidence="3" type="ORF">SAMN05661077_0776</name>
</gene>
<dbReference type="Pfam" id="PF01841">
    <property type="entry name" value="Transglut_core"/>
    <property type="match status" value="1"/>
</dbReference>
<keyword evidence="4" id="KW-1185">Reference proteome</keyword>
<name>A0A1G5BUR7_9GAMM</name>
<organism evidence="3 4">
    <name type="scientific">Thiohalorhabdus denitrificans</name>
    <dbReference type="NCBI Taxonomy" id="381306"/>
    <lineage>
        <taxon>Bacteria</taxon>
        <taxon>Pseudomonadati</taxon>
        <taxon>Pseudomonadota</taxon>
        <taxon>Gammaproteobacteria</taxon>
        <taxon>Thiohalorhabdales</taxon>
        <taxon>Thiohalorhabdaceae</taxon>
        <taxon>Thiohalorhabdus</taxon>
    </lineage>
</organism>
<keyword evidence="1" id="KW-0812">Transmembrane</keyword>
<dbReference type="PANTHER" id="PTHR42736:SF1">
    <property type="entry name" value="PROTEIN-GLUTAMINE GAMMA-GLUTAMYLTRANSFERASE"/>
    <property type="match status" value="1"/>
</dbReference>
<dbReference type="PANTHER" id="PTHR42736">
    <property type="entry name" value="PROTEIN-GLUTAMINE GAMMA-GLUTAMYLTRANSFERASE"/>
    <property type="match status" value="1"/>
</dbReference>
<dbReference type="Pfam" id="PF13559">
    <property type="entry name" value="DUF4129"/>
    <property type="match status" value="1"/>
</dbReference>
<dbReference type="SUPFAM" id="SSF54001">
    <property type="entry name" value="Cysteine proteinases"/>
    <property type="match status" value="1"/>
</dbReference>
<dbReference type="EMBL" id="FMUN01000002">
    <property type="protein sequence ID" value="SCX93901.1"/>
    <property type="molecule type" value="Genomic_DNA"/>
</dbReference>
<dbReference type="InterPro" id="IPR038765">
    <property type="entry name" value="Papain-like_cys_pep_sf"/>
</dbReference>
<dbReference type="RefSeq" id="WP_074471245.1">
    <property type="nucleotide sequence ID" value="NZ_FMUN01000002.1"/>
</dbReference>
<dbReference type="AlphaFoldDB" id="A0A1G5BUR7"/>
<dbReference type="STRING" id="381306.AN478_11285"/>
<evidence type="ECO:0000256" key="1">
    <source>
        <dbReference type="SAM" id="Phobius"/>
    </source>
</evidence>
<sequence length="659" mass="71530">MSRVPAISTAMVTALLAVLGGVLVPHLAHLPLWVTGGVAAAGLLRLWIARTGRGLPPRWLLAGLTLGGTAGVWAAFGTLADLAAGVALLAAMGGLKLLELRRRRDALVLLYLGFFLLAAQFLFSQAPWTVAYLLGGMWVLTALLVAAGRDAEEESPWAHAGLAARLVGQAVPVAAVLFLLFPRLDGPLLGLPEEGSAVTGLDDRLAPGAVSQLSRSDAVAFRATFADAPPPPGQRYWRGPVLAAYDGREWRPAAASEDPPELGGEAGSELDYRVLLEPHSRRWLFALDLPARDPGGARRNGNAVLRTEEPVREVTRYRMRSRLHAGLREDLSGEARDRHLRLPKEAHPRARALAEEWRREAANAGEVLRRALAHLRRQDFAYTLQPPAYGENWVDGFLFEDRRGFCGHYAGAFAFLMRAAGVPARVVTGYLGGEPNPAGDYLIVRQSDAHAWTEVWLPEEGWVRVDPTVAVSPARAEEGLAGSVPEEDPVPDMARSEGSWLRDVRFRLDALETAWNRWVLGYDAQVQRDVLGRFGLGDWPRMVAGLAAGLVLAGGLVAGLVLWRGRTRREPAVAAFARLERKLARAGLRRHPAEGPAAFGERAAAALPDQAEAIRRAISAYIRLRYTLEGAPEGLRELRRRVAEVRVPRKPKAAGEGQG</sequence>
<reference evidence="4" key="1">
    <citation type="submission" date="2016-10" db="EMBL/GenBank/DDBJ databases">
        <authorList>
            <person name="Varghese N."/>
        </authorList>
    </citation>
    <scope>NUCLEOTIDE SEQUENCE [LARGE SCALE GENOMIC DNA]</scope>
    <source>
        <strain evidence="4">HL 19</strain>
    </source>
</reference>
<dbReference type="Gene3D" id="3.10.620.30">
    <property type="match status" value="1"/>
</dbReference>
<feature type="transmembrane region" description="Helical" evidence="1">
    <location>
        <begin position="542"/>
        <end position="563"/>
    </location>
</feature>
<keyword evidence="1" id="KW-0472">Membrane</keyword>
<proteinExistence type="predicted"/>
<feature type="transmembrane region" description="Helical" evidence="1">
    <location>
        <begin position="82"/>
        <end position="99"/>
    </location>
</feature>
<dbReference type="SMART" id="SM00460">
    <property type="entry name" value="TGc"/>
    <property type="match status" value="1"/>
</dbReference>
<feature type="transmembrane region" description="Helical" evidence="1">
    <location>
        <begin position="59"/>
        <end position="76"/>
    </location>
</feature>
<evidence type="ECO:0000259" key="2">
    <source>
        <dbReference type="SMART" id="SM00460"/>
    </source>
</evidence>
<accession>A0A1G5BUR7</accession>